<dbReference type="CDD" id="cd08069">
    <property type="entry name" value="MPN_RPN11_CSN5"/>
    <property type="match status" value="1"/>
</dbReference>
<dbReference type="FunFam" id="3.40.140.10:FF:000003">
    <property type="entry name" value="COP9 signalosome complex subunit 5"/>
    <property type="match status" value="1"/>
</dbReference>
<protein>
    <submittedName>
        <fullName evidence="12">MPN domain-containing protein</fullName>
    </submittedName>
</protein>
<comment type="similarity">
    <text evidence="1">Belongs to the peptidase M67A family. CSN5 subfamily.</text>
</comment>
<dbReference type="EMBL" id="UZAE01012244">
    <property type="protein sequence ID" value="VDO04168.1"/>
    <property type="molecule type" value="Genomic_DNA"/>
</dbReference>
<dbReference type="GO" id="GO:0008180">
    <property type="term" value="C:COP9 signalosome"/>
    <property type="evidence" value="ECO:0007669"/>
    <property type="project" value="UniProtKB-KW"/>
</dbReference>
<dbReference type="GO" id="GO:0046872">
    <property type="term" value="F:metal ion binding"/>
    <property type="evidence" value="ECO:0007669"/>
    <property type="project" value="UniProtKB-KW"/>
</dbReference>
<evidence type="ECO:0000256" key="7">
    <source>
        <dbReference type="ARBA" id="ARBA00023049"/>
    </source>
</evidence>
<keyword evidence="7" id="KW-0482">Metalloprotease</keyword>
<accession>A0A0R3TLW9</accession>
<dbReference type="OrthoDB" id="10266268at2759"/>
<reference evidence="12" key="1">
    <citation type="submission" date="2017-02" db="UniProtKB">
        <authorList>
            <consortium name="WormBaseParasite"/>
        </authorList>
    </citation>
    <scope>IDENTIFICATION</scope>
</reference>
<proteinExistence type="inferred from homology"/>
<dbReference type="SUPFAM" id="SSF102712">
    <property type="entry name" value="JAB1/MPN domain"/>
    <property type="match status" value="1"/>
</dbReference>
<dbReference type="InterPro" id="IPR050242">
    <property type="entry name" value="JAMM_MPN+_peptidase_M67A"/>
</dbReference>
<evidence type="ECO:0000313" key="12">
    <source>
        <dbReference type="WBParaSite" id="HNAJ_0000827101-mRNA-1"/>
    </source>
</evidence>
<evidence type="ECO:0000256" key="5">
    <source>
        <dbReference type="ARBA" id="ARBA00022801"/>
    </source>
</evidence>
<feature type="region of interest" description="Disordered" evidence="8">
    <location>
        <begin position="1"/>
        <end position="36"/>
    </location>
</feature>
<name>A0A0R3TLW9_RODNA</name>
<evidence type="ECO:0000256" key="3">
    <source>
        <dbReference type="ARBA" id="ARBA00022723"/>
    </source>
</evidence>
<dbReference type="GO" id="GO:0006508">
    <property type="term" value="P:proteolysis"/>
    <property type="evidence" value="ECO:0007669"/>
    <property type="project" value="UniProtKB-KW"/>
</dbReference>
<keyword evidence="2" id="KW-0645">Protease</keyword>
<dbReference type="SMART" id="SM00232">
    <property type="entry name" value="JAB_MPN"/>
    <property type="match status" value="1"/>
</dbReference>
<evidence type="ECO:0000256" key="2">
    <source>
        <dbReference type="ARBA" id="ARBA00022670"/>
    </source>
</evidence>
<evidence type="ECO:0000256" key="8">
    <source>
        <dbReference type="SAM" id="MobiDB-lite"/>
    </source>
</evidence>
<keyword evidence="6" id="KW-0862">Zinc</keyword>
<dbReference type="InterPro" id="IPR000555">
    <property type="entry name" value="JAMM/MPN+_dom"/>
</dbReference>
<dbReference type="Pfam" id="PF01398">
    <property type="entry name" value="JAB"/>
    <property type="match status" value="1"/>
</dbReference>
<sequence>MSSESSSGKNSDDMEVDMATEPDGSASDNSGKTPSLTTWEQANDVEELGDEFLKFNAEVHHSIINAHPWTKDPHYFKSIKISSVALLKMLIHAQSGHEKEIMGMLVGKVAHETIIVMDTFPLMVEGTEVRVNPQEQAYEFIVQQVESMERVGRREKVLGWYHSHPGYGCWLSGIDVSTQSSNQRYQEPFVAVVVDHIRTLSFGKVHVGAFRTYPEGYKPPDEGPQEYQSIPMEKIEDFGVHCRSYYPLEVSFFKSSIEKNIINMLWYKYWLNSLSADAANAQENHLNKLTTDLAKKVENAASSVDRTSHDHGALQEKLAQCAKDAAKLSYKQINAMIGSIVKDNIFKAY</sequence>
<dbReference type="InterPro" id="IPR040961">
    <property type="entry name" value="CSN5_C"/>
</dbReference>
<dbReference type="AlphaFoldDB" id="A0A0R3TLW9"/>
<gene>
    <name evidence="10" type="ORF">HNAJ_LOCUS8267</name>
</gene>
<dbReference type="GO" id="GO:0008237">
    <property type="term" value="F:metallopeptidase activity"/>
    <property type="evidence" value="ECO:0007669"/>
    <property type="project" value="UniProtKB-KW"/>
</dbReference>
<keyword evidence="4" id="KW-0736">Signalosome</keyword>
<dbReference type="Pfam" id="PF18323">
    <property type="entry name" value="CSN5_C"/>
    <property type="match status" value="1"/>
</dbReference>
<dbReference type="Gene3D" id="3.40.140.10">
    <property type="entry name" value="Cytidine Deaminase, domain 2"/>
    <property type="match status" value="1"/>
</dbReference>
<dbReference type="InterPro" id="IPR037518">
    <property type="entry name" value="MPN"/>
</dbReference>
<keyword evidence="5" id="KW-0378">Hydrolase</keyword>
<evidence type="ECO:0000313" key="11">
    <source>
        <dbReference type="Proteomes" id="UP000278807"/>
    </source>
</evidence>
<evidence type="ECO:0000256" key="6">
    <source>
        <dbReference type="ARBA" id="ARBA00022833"/>
    </source>
</evidence>
<feature type="compositionally biased region" description="Polar residues" evidence="8">
    <location>
        <begin position="26"/>
        <end position="36"/>
    </location>
</feature>
<dbReference type="WBParaSite" id="HNAJ_0000827101-mRNA-1">
    <property type="protein sequence ID" value="HNAJ_0000827101-mRNA-1"/>
    <property type="gene ID" value="HNAJ_0000827101"/>
</dbReference>
<evidence type="ECO:0000259" key="9">
    <source>
        <dbReference type="PROSITE" id="PS50249"/>
    </source>
</evidence>
<dbReference type="STRING" id="102285.A0A0R3TLW9"/>
<dbReference type="Proteomes" id="UP000278807">
    <property type="component" value="Unassembled WGS sequence"/>
</dbReference>
<dbReference type="PROSITE" id="PS50249">
    <property type="entry name" value="MPN"/>
    <property type="match status" value="1"/>
</dbReference>
<feature type="domain" description="MPN" evidence="9">
    <location>
        <begin position="79"/>
        <end position="216"/>
    </location>
</feature>
<dbReference type="PANTHER" id="PTHR10410">
    <property type="entry name" value="EUKARYOTIC TRANSLATION INITIATION FACTOR 3 -RELATED"/>
    <property type="match status" value="1"/>
</dbReference>
<keyword evidence="3" id="KW-0479">Metal-binding</keyword>
<evidence type="ECO:0000256" key="4">
    <source>
        <dbReference type="ARBA" id="ARBA00022790"/>
    </source>
</evidence>
<organism evidence="12">
    <name type="scientific">Rodentolepis nana</name>
    <name type="common">Dwarf tapeworm</name>
    <name type="synonym">Hymenolepis nana</name>
    <dbReference type="NCBI Taxonomy" id="102285"/>
    <lineage>
        <taxon>Eukaryota</taxon>
        <taxon>Metazoa</taxon>
        <taxon>Spiralia</taxon>
        <taxon>Lophotrochozoa</taxon>
        <taxon>Platyhelminthes</taxon>
        <taxon>Cestoda</taxon>
        <taxon>Eucestoda</taxon>
        <taxon>Cyclophyllidea</taxon>
        <taxon>Hymenolepididae</taxon>
        <taxon>Rodentolepis</taxon>
    </lineage>
</organism>
<evidence type="ECO:0000313" key="10">
    <source>
        <dbReference type="EMBL" id="VDO04168.1"/>
    </source>
</evidence>
<keyword evidence="11" id="KW-1185">Reference proteome</keyword>
<evidence type="ECO:0000256" key="1">
    <source>
        <dbReference type="ARBA" id="ARBA00006008"/>
    </source>
</evidence>
<reference evidence="10 11" key="2">
    <citation type="submission" date="2018-11" db="EMBL/GenBank/DDBJ databases">
        <authorList>
            <consortium name="Pathogen Informatics"/>
        </authorList>
    </citation>
    <scope>NUCLEOTIDE SEQUENCE [LARGE SCALE GENOMIC DNA]</scope>
</reference>